<evidence type="ECO:0000313" key="1">
    <source>
        <dbReference type="EMBL" id="CAD5222785.1"/>
    </source>
</evidence>
<organism evidence="1 2">
    <name type="scientific">Bursaphelenchus okinawaensis</name>
    <dbReference type="NCBI Taxonomy" id="465554"/>
    <lineage>
        <taxon>Eukaryota</taxon>
        <taxon>Metazoa</taxon>
        <taxon>Ecdysozoa</taxon>
        <taxon>Nematoda</taxon>
        <taxon>Chromadorea</taxon>
        <taxon>Rhabditida</taxon>
        <taxon>Tylenchina</taxon>
        <taxon>Tylenchomorpha</taxon>
        <taxon>Aphelenchoidea</taxon>
        <taxon>Aphelenchoididae</taxon>
        <taxon>Bursaphelenchus</taxon>
    </lineage>
</organism>
<gene>
    <name evidence="1" type="ORF">BOKJ2_LOCUS9817</name>
</gene>
<sequence length="115" mass="13485">METAECSKCVDVLKNSLKRRFPYNKDLFCGKIRRIDCGDVNSTDYDKVHSWSFEDPIESDSIIMTMIGSDLFLRARTVRGQRFHKYLRLEPGWEHGQLRCVTMGLELRLLRRRAG</sequence>
<comment type="caution">
    <text evidence="1">The sequence shown here is derived from an EMBL/GenBank/DDBJ whole genome shotgun (WGS) entry which is preliminary data.</text>
</comment>
<dbReference type="AlphaFoldDB" id="A0A811L3U6"/>
<dbReference type="OrthoDB" id="10384872at2759"/>
<name>A0A811L3U6_9BILA</name>
<keyword evidence="2" id="KW-1185">Reference proteome</keyword>
<dbReference type="EMBL" id="CAJFDH010000005">
    <property type="protein sequence ID" value="CAD5222785.1"/>
    <property type="molecule type" value="Genomic_DNA"/>
</dbReference>
<dbReference type="EMBL" id="CAJFCW020000005">
    <property type="protein sequence ID" value="CAG9116808.1"/>
    <property type="molecule type" value="Genomic_DNA"/>
</dbReference>
<dbReference type="Proteomes" id="UP000614601">
    <property type="component" value="Unassembled WGS sequence"/>
</dbReference>
<dbReference type="Proteomes" id="UP000783686">
    <property type="component" value="Unassembled WGS sequence"/>
</dbReference>
<reference evidence="1" key="1">
    <citation type="submission" date="2020-09" db="EMBL/GenBank/DDBJ databases">
        <authorList>
            <person name="Kikuchi T."/>
        </authorList>
    </citation>
    <scope>NUCLEOTIDE SEQUENCE</scope>
    <source>
        <strain evidence="1">SH1</strain>
    </source>
</reference>
<protein>
    <submittedName>
        <fullName evidence="1">Uncharacterized protein</fullName>
    </submittedName>
</protein>
<proteinExistence type="predicted"/>
<accession>A0A811L3U6</accession>
<evidence type="ECO:0000313" key="2">
    <source>
        <dbReference type="Proteomes" id="UP000614601"/>
    </source>
</evidence>